<protein>
    <recommendedName>
        <fullName evidence="4">RRM domain-containing protein</fullName>
    </recommendedName>
</protein>
<dbReference type="SUPFAM" id="SSF54928">
    <property type="entry name" value="RNA-binding domain, RBD"/>
    <property type="match status" value="1"/>
</dbReference>
<dbReference type="InterPro" id="IPR035979">
    <property type="entry name" value="RBD_domain_sf"/>
</dbReference>
<comment type="caution">
    <text evidence="2">The sequence shown here is derived from an EMBL/GenBank/DDBJ whole genome shotgun (WGS) entry which is preliminary data.</text>
</comment>
<dbReference type="OrthoDB" id="266954at2759"/>
<evidence type="ECO:0000313" key="3">
    <source>
        <dbReference type="Proteomes" id="UP000038009"/>
    </source>
</evidence>
<organism evidence="2 3">
    <name type="scientific">Leptomonas seymouri</name>
    <dbReference type="NCBI Taxonomy" id="5684"/>
    <lineage>
        <taxon>Eukaryota</taxon>
        <taxon>Discoba</taxon>
        <taxon>Euglenozoa</taxon>
        <taxon>Kinetoplastea</taxon>
        <taxon>Metakinetoplastina</taxon>
        <taxon>Trypanosomatida</taxon>
        <taxon>Trypanosomatidae</taxon>
        <taxon>Leishmaniinae</taxon>
        <taxon>Leptomonas</taxon>
    </lineage>
</organism>
<reference evidence="2 3" key="1">
    <citation type="journal article" date="2015" name="PLoS Pathog.">
        <title>Leptomonas seymouri: Adaptations to the Dixenous Life Cycle Analyzed by Genome Sequencing, Transcriptome Profiling and Co-infection with Leishmania donovani.</title>
        <authorList>
            <person name="Kraeva N."/>
            <person name="Butenko A."/>
            <person name="Hlavacova J."/>
            <person name="Kostygov A."/>
            <person name="Myskova J."/>
            <person name="Grybchuk D."/>
            <person name="Lestinova T."/>
            <person name="Votypka J."/>
            <person name="Volf P."/>
            <person name="Opperdoes F."/>
            <person name="Flegontov P."/>
            <person name="Lukes J."/>
            <person name="Yurchenko V."/>
        </authorList>
    </citation>
    <scope>NUCLEOTIDE SEQUENCE [LARGE SCALE GENOMIC DNA]</scope>
    <source>
        <strain evidence="2 3">ATCC 30220</strain>
    </source>
</reference>
<dbReference type="InterPro" id="IPR012677">
    <property type="entry name" value="Nucleotide-bd_a/b_plait_sf"/>
</dbReference>
<dbReference type="Proteomes" id="UP000038009">
    <property type="component" value="Unassembled WGS sequence"/>
</dbReference>
<dbReference type="VEuPathDB" id="TriTrypDB:Lsey_0092_0130"/>
<dbReference type="EMBL" id="LJSK01000092">
    <property type="protein sequence ID" value="KPI87342.1"/>
    <property type="molecule type" value="Genomic_DNA"/>
</dbReference>
<gene>
    <name evidence="2" type="ORF">ABL78_3583</name>
</gene>
<dbReference type="AlphaFoldDB" id="A0A0N1IL88"/>
<evidence type="ECO:0000313" key="2">
    <source>
        <dbReference type="EMBL" id="KPI87342.1"/>
    </source>
</evidence>
<feature type="compositionally biased region" description="Pro residues" evidence="1">
    <location>
        <begin position="297"/>
        <end position="306"/>
    </location>
</feature>
<keyword evidence="3" id="KW-1185">Reference proteome</keyword>
<feature type="compositionally biased region" description="Low complexity" evidence="1">
    <location>
        <begin position="197"/>
        <end position="211"/>
    </location>
</feature>
<feature type="compositionally biased region" description="Polar residues" evidence="1">
    <location>
        <begin position="229"/>
        <end position="243"/>
    </location>
</feature>
<name>A0A0N1IL88_LEPSE</name>
<evidence type="ECO:0000256" key="1">
    <source>
        <dbReference type="SAM" id="MobiDB-lite"/>
    </source>
</evidence>
<evidence type="ECO:0008006" key="4">
    <source>
        <dbReference type="Google" id="ProtNLM"/>
    </source>
</evidence>
<feature type="region of interest" description="Disordered" evidence="1">
    <location>
        <begin position="192"/>
        <end position="306"/>
    </location>
</feature>
<proteinExistence type="predicted"/>
<accession>A0A0N1IL88</accession>
<dbReference type="Gene3D" id="3.30.70.330">
    <property type="match status" value="1"/>
</dbReference>
<dbReference type="GO" id="GO:0003676">
    <property type="term" value="F:nucleic acid binding"/>
    <property type="evidence" value="ECO:0007669"/>
    <property type="project" value="InterPro"/>
</dbReference>
<sequence>MSEEETMGAKVYHYVGPTPPTIPPSRPRMQYTQQLHSEAVTASTGESSQESLIYWLRGLPFQTTMEDLAAFLANVPAYHRLDMGMLESGEFSGNAFVELSTDAYQTEMEQLHNTFIPCAAHMALPPEKRPRPRFVEVILTTAAHRAEQLREDASLTRAQLPTHRQVQVATDASTEATTAAAAAAAAAAGMSSSFNTSHSQPQDAQQQQPSSFTILPSPQQPQPPGQSYFLIQTNSPMQRSQHLQAGGSSLAEAAASFSAHSRSSTHQSVHSSSHFGESVSHSQSSCSQLIHATSALPQPPPSQPQR</sequence>
<feature type="compositionally biased region" description="Low complexity" evidence="1">
    <location>
        <begin position="245"/>
        <end position="287"/>
    </location>
</feature>